<dbReference type="GO" id="GO:0046921">
    <property type="term" value="F:alpha-(1-&gt;6)-fucosyltransferase activity"/>
    <property type="evidence" value="ECO:0007669"/>
    <property type="project" value="TreeGrafter"/>
</dbReference>
<dbReference type="AlphaFoldDB" id="A0A3N4I7H3"/>
<reference evidence="1 2" key="1">
    <citation type="journal article" date="2018" name="Nat. Ecol. Evol.">
        <title>Pezizomycetes genomes reveal the molecular basis of ectomycorrhizal truffle lifestyle.</title>
        <authorList>
            <person name="Murat C."/>
            <person name="Payen T."/>
            <person name="Noel B."/>
            <person name="Kuo A."/>
            <person name="Morin E."/>
            <person name="Chen J."/>
            <person name="Kohler A."/>
            <person name="Krizsan K."/>
            <person name="Balestrini R."/>
            <person name="Da Silva C."/>
            <person name="Montanini B."/>
            <person name="Hainaut M."/>
            <person name="Levati E."/>
            <person name="Barry K.W."/>
            <person name="Belfiori B."/>
            <person name="Cichocki N."/>
            <person name="Clum A."/>
            <person name="Dockter R.B."/>
            <person name="Fauchery L."/>
            <person name="Guy J."/>
            <person name="Iotti M."/>
            <person name="Le Tacon F."/>
            <person name="Lindquist E.A."/>
            <person name="Lipzen A."/>
            <person name="Malagnac F."/>
            <person name="Mello A."/>
            <person name="Molinier V."/>
            <person name="Miyauchi S."/>
            <person name="Poulain J."/>
            <person name="Riccioni C."/>
            <person name="Rubini A."/>
            <person name="Sitrit Y."/>
            <person name="Splivallo R."/>
            <person name="Traeger S."/>
            <person name="Wang M."/>
            <person name="Zifcakova L."/>
            <person name="Wipf D."/>
            <person name="Zambonelli A."/>
            <person name="Paolocci F."/>
            <person name="Nowrousian M."/>
            <person name="Ottonello S."/>
            <person name="Baldrian P."/>
            <person name="Spatafora J.W."/>
            <person name="Henrissat B."/>
            <person name="Nagy L.G."/>
            <person name="Aury J.M."/>
            <person name="Wincker P."/>
            <person name="Grigoriev I.V."/>
            <person name="Bonfante P."/>
            <person name="Martin F.M."/>
        </authorList>
    </citation>
    <scope>NUCLEOTIDE SEQUENCE [LARGE SCALE GENOMIC DNA]</scope>
    <source>
        <strain evidence="1 2">RN42</strain>
    </source>
</reference>
<proteinExistence type="predicted"/>
<accession>A0A3N4I7H3</accession>
<dbReference type="OrthoDB" id="2014825at2759"/>
<evidence type="ECO:0000313" key="2">
    <source>
        <dbReference type="Proteomes" id="UP000275078"/>
    </source>
</evidence>
<dbReference type="PANTHER" id="PTHR13132">
    <property type="entry name" value="ALPHA- 1,6 -FUCOSYLTRANSFERASE"/>
    <property type="match status" value="1"/>
</dbReference>
<dbReference type="GO" id="GO:0006487">
    <property type="term" value="P:protein N-linked glycosylation"/>
    <property type="evidence" value="ECO:0007669"/>
    <property type="project" value="TreeGrafter"/>
</dbReference>
<dbReference type="PANTHER" id="PTHR13132:SF29">
    <property type="entry name" value="ALPHA-(1,6)-FUCOSYLTRANSFERASE"/>
    <property type="match status" value="1"/>
</dbReference>
<sequence>MLDNALKKQGRARTRVERNKRVYELETEEQWLEFIFEADDEDLPPLTKFAQSYIYERQHPQSCTKHPGGLVIQNKFPVDKAYGLGAVFQSVATDLAYALRTGRTLVYTNNPPGQRFITPSPECGHSLDCIFHKISSCSPFNSTTLGDNPRNVYLPASGAHPPPPSYYETNPESIPPLLGYLLRRENPDITHPAMKYWWRTQAMAYVMRLNKKSLQHLYKFRTDSTKQHGIHVYQDASGQTKRKDVPFTFPLGASSSTRRFKADKSCWAIHVRHGDKSIEMALRPLESYLLPLQASIVTNPLSSLSNCAFISTEDPEVLEQIKDIHNLLPEFVKTRSVKSGFTYYWSDIFRINGSPEAQLTGFTGEDGNGGWNGVKGTRTELTLMWLGQAIMQGEAAGFVGTRGSGWNRLIDTLRCVWFAGCNAPWIEVGTRASWEGYGP</sequence>
<dbReference type="STRING" id="1160509.A0A3N4I7H3"/>
<dbReference type="Proteomes" id="UP000275078">
    <property type="component" value="Unassembled WGS sequence"/>
</dbReference>
<protein>
    <submittedName>
        <fullName evidence="1">Uncharacterized protein</fullName>
    </submittedName>
</protein>
<gene>
    <name evidence="1" type="ORF">BJ508DRAFT_212629</name>
</gene>
<dbReference type="EMBL" id="ML119721">
    <property type="protein sequence ID" value="RPA77734.1"/>
    <property type="molecule type" value="Genomic_DNA"/>
</dbReference>
<evidence type="ECO:0000313" key="1">
    <source>
        <dbReference type="EMBL" id="RPA77734.1"/>
    </source>
</evidence>
<organism evidence="1 2">
    <name type="scientific">Ascobolus immersus RN42</name>
    <dbReference type="NCBI Taxonomy" id="1160509"/>
    <lineage>
        <taxon>Eukaryota</taxon>
        <taxon>Fungi</taxon>
        <taxon>Dikarya</taxon>
        <taxon>Ascomycota</taxon>
        <taxon>Pezizomycotina</taxon>
        <taxon>Pezizomycetes</taxon>
        <taxon>Pezizales</taxon>
        <taxon>Ascobolaceae</taxon>
        <taxon>Ascobolus</taxon>
    </lineage>
</organism>
<keyword evidence="2" id="KW-1185">Reference proteome</keyword>
<name>A0A3N4I7H3_ASCIM</name>